<evidence type="ECO:0000313" key="2">
    <source>
        <dbReference type="Proteomes" id="UP001281147"/>
    </source>
</evidence>
<name>A0ACC3MGS8_9PEZI</name>
<keyword evidence="2" id="KW-1185">Reference proteome</keyword>
<proteinExistence type="predicted"/>
<organism evidence="1 2">
    <name type="scientific">Vermiconidia calcicola</name>
    <dbReference type="NCBI Taxonomy" id="1690605"/>
    <lineage>
        <taxon>Eukaryota</taxon>
        <taxon>Fungi</taxon>
        <taxon>Dikarya</taxon>
        <taxon>Ascomycota</taxon>
        <taxon>Pezizomycotina</taxon>
        <taxon>Dothideomycetes</taxon>
        <taxon>Dothideomycetidae</taxon>
        <taxon>Mycosphaerellales</taxon>
        <taxon>Extremaceae</taxon>
        <taxon>Vermiconidia</taxon>
    </lineage>
</organism>
<accession>A0ACC3MGS8</accession>
<dbReference type="EMBL" id="JAUTXU010000283">
    <property type="protein sequence ID" value="KAK3690640.1"/>
    <property type="molecule type" value="Genomic_DNA"/>
</dbReference>
<gene>
    <name evidence="1" type="ORF">LTR37_019042</name>
</gene>
<sequence length="212" mass="23602">MNTATKAVFNAWKFREEILSNLSFNDLSNALQVASSWHATPQGSRRLHQTLFPESAPAKTCRFWNRAEEQEYGPHITHSSTPEPGAKATARLHPRIARLVSQSGTRTNILFPPLGRILSWSRCSEHERVFLTQPPCKKISLYVNTPERPEPTSNVDTMIVVEDADGVRLASVIAALQEAELELAAELLGAVWFDQEDVNALVVVGVVHGYFI</sequence>
<protein>
    <submittedName>
        <fullName evidence="1">Uncharacterized protein</fullName>
    </submittedName>
</protein>
<reference evidence="1" key="1">
    <citation type="submission" date="2023-07" db="EMBL/GenBank/DDBJ databases">
        <title>Black Yeasts Isolated from many extreme environments.</title>
        <authorList>
            <person name="Coleine C."/>
            <person name="Stajich J.E."/>
            <person name="Selbmann L."/>
        </authorList>
    </citation>
    <scope>NUCLEOTIDE SEQUENCE</scope>
    <source>
        <strain evidence="1">CCFEE 5714</strain>
    </source>
</reference>
<dbReference type="Proteomes" id="UP001281147">
    <property type="component" value="Unassembled WGS sequence"/>
</dbReference>
<evidence type="ECO:0000313" key="1">
    <source>
        <dbReference type="EMBL" id="KAK3690640.1"/>
    </source>
</evidence>
<comment type="caution">
    <text evidence="1">The sequence shown here is derived from an EMBL/GenBank/DDBJ whole genome shotgun (WGS) entry which is preliminary data.</text>
</comment>